<dbReference type="AlphaFoldDB" id="A0AAD4C505"/>
<evidence type="ECO:0000256" key="1">
    <source>
        <dbReference type="SAM" id="MobiDB-lite"/>
    </source>
</evidence>
<dbReference type="EMBL" id="WHUW01000003">
    <property type="protein sequence ID" value="KAF8448988.1"/>
    <property type="molecule type" value="Genomic_DNA"/>
</dbReference>
<name>A0AAD4C505_BOLED</name>
<gene>
    <name evidence="2" type="ORF">L210DRAFT_3640597</name>
</gene>
<feature type="region of interest" description="Disordered" evidence="1">
    <location>
        <begin position="139"/>
        <end position="160"/>
    </location>
</feature>
<evidence type="ECO:0000313" key="2">
    <source>
        <dbReference type="EMBL" id="KAF8448988.1"/>
    </source>
</evidence>
<proteinExistence type="predicted"/>
<reference evidence="2" key="1">
    <citation type="submission" date="2019-10" db="EMBL/GenBank/DDBJ databases">
        <authorList>
            <consortium name="DOE Joint Genome Institute"/>
            <person name="Kuo A."/>
            <person name="Miyauchi S."/>
            <person name="Kiss E."/>
            <person name="Drula E."/>
            <person name="Kohler A."/>
            <person name="Sanchez-Garcia M."/>
            <person name="Andreopoulos B."/>
            <person name="Barry K.W."/>
            <person name="Bonito G."/>
            <person name="Buee M."/>
            <person name="Carver A."/>
            <person name="Chen C."/>
            <person name="Cichocki N."/>
            <person name="Clum A."/>
            <person name="Culley D."/>
            <person name="Crous P.W."/>
            <person name="Fauchery L."/>
            <person name="Girlanda M."/>
            <person name="Hayes R."/>
            <person name="Keri Z."/>
            <person name="LaButti K."/>
            <person name="Lipzen A."/>
            <person name="Lombard V."/>
            <person name="Magnuson J."/>
            <person name="Maillard F."/>
            <person name="Morin E."/>
            <person name="Murat C."/>
            <person name="Nolan M."/>
            <person name="Ohm R."/>
            <person name="Pangilinan J."/>
            <person name="Pereira M."/>
            <person name="Perotto S."/>
            <person name="Peter M."/>
            <person name="Riley R."/>
            <person name="Sitrit Y."/>
            <person name="Stielow B."/>
            <person name="Szollosi G."/>
            <person name="Zifcakova L."/>
            <person name="Stursova M."/>
            <person name="Spatafora J.W."/>
            <person name="Tedersoo L."/>
            <person name="Vaario L.-M."/>
            <person name="Yamada A."/>
            <person name="Yan M."/>
            <person name="Wang P."/>
            <person name="Xu J."/>
            <person name="Bruns T."/>
            <person name="Baldrian P."/>
            <person name="Vilgalys R."/>
            <person name="Henrissat B."/>
            <person name="Grigoriev I.V."/>
            <person name="Hibbett D."/>
            <person name="Nagy L.G."/>
            <person name="Martin F.M."/>
        </authorList>
    </citation>
    <scope>NUCLEOTIDE SEQUENCE</scope>
    <source>
        <strain evidence="2">BED1</strain>
    </source>
</reference>
<protein>
    <submittedName>
        <fullName evidence="2">Uncharacterized protein</fullName>
    </submittedName>
</protein>
<organism evidence="2 3">
    <name type="scientific">Boletus edulis BED1</name>
    <dbReference type="NCBI Taxonomy" id="1328754"/>
    <lineage>
        <taxon>Eukaryota</taxon>
        <taxon>Fungi</taxon>
        <taxon>Dikarya</taxon>
        <taxon>Basidiomycota</taxon>
        <taxon>Agaricomycotina</taxon>
        <taxon>Agaricomycetes</taxon>
        <taxon>Agaricomycetidae</taxon>
        <taxon>Boletales</taxon>
        <taxon>Boletineae</taxon>
        <taxon>Boletaceae</taxon>
        <taxon>Boletoideae</taxon>
        <taxon>Boletus</taxon>
    </lineage>
</organism>
<reference evidence="2" key="2">
    <citation type="journal article" date="2020" name="Nat. Commun.">
        <title>Large-scale genome sequencing of mycorrhizal fungi provides insights into the early evolution of symbiotic traits.</title>
        <authorList>
            <person name="Miyauchi S."/>
            <person name="Kiss E."/>
            <person name="Kuo A."/>
            <person name="Drula E."/>
            <person name="Kohler A."/>
            <person name="Sanchez-Garcia M."/>
            <person name="Morin E."/>
            <person name="Andreopoulos B."/>
            <person name="Barry K.W."/>
            <person name="Bonito G."/>
            <person name="Buee M."/>
            <person name="Carver A."/>
            <person name="Chen C."/>
            <person name="Cichocki N."/>
            <person name="Clum A."/>
            <person name="Culley D."/>
            <person name="Crous P.W."/>
            <person name="Fauchery L."/>
            <person name="Girlanda M."/>
            <person name="Hayes R.D."/>
            <person name="Keri Z."/>
            <person name="LaButti K."/>
            <person name="Lipzen A."/>
            <person name="Lombard V."/>
            <person name="Magnuson J."/>
            <person name="Maillard F."/>
            <person name="Murat C."/>
            <person name="Nolan M."/>
            <person name="Ohm R.A."/>
            <person name="Pangilinan J."/>
            <person name="Pereira M.F."/>
            <person name="Perotto S."/>
            <person name="Peter M."/>
            <person name="Pfister S."/>
            <person name="Riley R."/>
            <person name="Sitrit Y."/>
            <person name="Stielow J.B."/>
            <person name="Szollosi G."/>
            <person name="Zifcakova L."/>
            <person name="Stursova M."/>
            <person name="Spatafora J.W."/>
            <person name="Tedersoo L."/>
            <person name="Vaario L.M."/>
            <person name="Yamada A."/>
            <person name="Yan M."/>
            <person name="Wang P."/>
            <person name="Xu J."/>
            <person name="Bruns T."/>
            <person name="Baldrian P."/>
            <person name="Vilgalys R."/>
            <person name="Dunand C."/>
            <person name="Henrissat B."/>
            <person name="Grigoriev I.V."/>
            <person name="Hibbett D."/>
            <person name="Nagy L.G."/>
            <person name="Martin F.M."/>
        </authorList>
    </citation>
    <scope>NUCLEOTIDE SEQUENCE</scope>
    <source>
        <strain evidence="2">BED1</strain>
    </source>
</reference>
<evidence type="ECO:0000313" key="3">
    <source>
        <dbReference type="Proteomes" id="UP001194468"/>
    </source>
</evidence>
<dbReference type="Proteomes" id="UP001194468">
    <property type="component" value="Unassembled WGS sequence"/>
</dbReference>
<keyword evidence="3" id="KW-1185">Reference proteome</keyword>
<sequence length="384" mass="42300">MSKSRPAPLRDLQIPVQADQSRHYLILDTHSSLPSPTYPFDPPLQQDRSAWQLLDSLSSNPPLVQVEPCTFNYSWNDSLDSRLNPARHYRSFTPPISAPALSPRTQDTECSPKRSGRTFAPVPAQVNGRHVFTHVVVNPKDDSKRDFPPASVSPRQDGLPEDMQDMLRQLDDLASWVKMASSSSNCNVTPIVHATPLTGHLRTDPSGHSARNPCLALFPNKGKNRLLLTSPPSGCNIHRDLVHSSSGAMPGGPRRLSVTDCQSDGFIYVPDCNTPEFLAGSSSSPIAYPVCGYSSHPSRYSPHPLDPTYDPYHRRFLARRSAPCPPPTSPLAAPSSGKASFKTLFQRSRCNTTAVARPGIPSDHVPVENALRQGKRMRLPWLRI</sequence>
<comment type="caution">
    <text evidence="2">The sequence shown here is derived from an EMBL/GenBank/DDBJ whole genome shotgun (WGS) entry which is preliminary data.</text>
</comment>
<accession>A0AAD4C505</accession>
<feature type="region of interest" description="Disordered" evidence="1">
    <location>
        <begin position="94"/>
        <end position="121"/>
    </location>
</feature>